<dbReference type="PANTHER" id="PTHR10151:SF120">
    <property type="entry name" value="BIS(5'-ADENOSYL)-TRIPHOSPHATASE"/>
    <property type="match status" value="1"/>
</dbReference>
<dbReference type="EMBL" id="CP021023">
    <property type="protein sequence ID" value="ARN55854.1"/>
    <property type="molecule type" value="Genomic_DNA"/>
</dbReference>
<protein>
    <submittedName>
        <fullName evidence="2">Type I phosphodiesterase / nucleotide pyrophosphatase</fullName>
    </submittedName>
</protein>
<evidence type="ECO:0000256" key="1">
    <source>
        <dbReference type="SAM" id="Coils"/>
    </source>
</evidence>
<gene>
    <name evidence="2" type="ORF">STSP1_00220</name>
</gene>
<proteinExistence type="predicted"/>
<dbReference type="Proteomes" id="UP000193334">
    <property type="component" value="Chromosome"/>
</dbReference>
<dbReference type="RefSeq" id="WP_085754577.1">
    <property type="nucleotide sequence ID" value="NZ_CP021023.1"/>
</dbReference>
<keyword evidence="3" id="KW-1185">Reference proteome</keyword>
<dbReference type="PANTHER" id="PTHR10151">
    <property type="entry name" value="ECTONUCLEOTIDE PYROPHOSPHATASE/PHOSPHODIESTERASE"/>
    <property type="match status" value="1"/>
</dbReference>
<dbReference type="GO" id="GO:0016787">
    <property type="term" value="F:hydrolase activity"/>
    <property type="evidence" value="ECO:0007669"/>
    <property type="project" value="UniProtKB-ARBA"/>
</dbReference>
<dbReference type="Pfam" id="PF01663">
    <property type="entry name" value="Phosphodiest"/>
    <property type="match status" value="1"/>
</dbReference>
<dbReference type="Gene3D" id="3.40.720.10">
    <property type="entry name" value="Alkaline Phosphatase, subunit A"/>
    <property type="match status" value="1"/>
</dbReference>
<keyword evidence="1" id="KW-0175">Coiled coil</keyword>
<reference evidence="3" key="1">
    <citation type="submission" date="2017-04" db="EMBL/GenBank/DDBJ databases">
        <title>Comparative genomics and description of representatives of a novel lineage of planctomycetes thriving in anoxic sediments.</title>
        <authorList>
            <person name="Spring S."/>
            <person name="Bunk B."/>
            <person name="Sproer C."/>
        </authorList>
    </citation>
    <scope>NUCLEOTIDE SEQUENCE [LARGE SCALE GENOMIC DNA]</scope>
    <source>
        <strain evidence="3">ST-PulAB-D4</strain>
    </source>
</reference>
<dbReference type="KEGG" id="pbp:STSP1_00220"/>
<evidence type="ECO:0000313" key="2">
    <source>
        <dbReference type="EMBL" id="ARN55854.1"/>
    </source>
</evidence>
<dbReference type="STRING" id="1941349.STSP1_00220"/>
<evidence type="ECO:0000313" key="3">
    <source>
        <dbReference type="Proteomes" id="UP000193334"/>
    </source>
</evidence>
<dbReference type="InterPro" id="IPR017850">
    <property type="entry name" value="Alkaline_phosphatase_core_sf"/>
</dbReference>
<dbReference type="InterPro" id="IPR002591">
    <property type="entry name" value="Phosphodiest/P_Trfase"/>
</dbReference>
<accession>A0A1W6LJE0</accession>
<name>A0A1W6LJE0_9BACT</name>
<dbReference type="SUPFAM" id="SSF53649">
    <property type="entry name" value="Alkaline phosphatase-like"/>
    <property type="match status" value="1"/>
</dbReference>
<sequence>MGKKITICTFIDAFGWEVYKRYGFLDDILPEARRLRTTFGFSSAADPSILTGRYPDEHTHWSCFYYAPENSPFKLMKLLSILPRQIFDRGRVRHWLSKILAKFYGYTGYFQIYSVPFEVLPYFDYLEKRDYFVPGGILATDTIFDRLYSEEIPYHCSNWRLPEKRNLEIAKDTINEGKIEFMYLYLPKLDAVMHEFGNNAPQVEEKIRWLEEQVREVKKLAEEKYDEVAFFAISDHGMANVTESVDLISQIDSLGLEFGKDYVAMYDSTMARFWFMNDSARSRITEKLNQCSKGYIVSDEELKQMRVFFEDRKFGEVIFLMNAGTLIVPSFMGLKSIPGMHGYHPDDKDSYCFIKSDRHIPEDVNSITDIRRALEREISNV</sequence>
<organism evidence="2 3">
    <name type="scientific">Sedimentisphaera salicampi</name>
    <dbReference type="NCBI Taxonomy" id="1941349"/>
    <lineage>
        <taxon>Bacteria</taxon>
        <taxon>Pseudomonadati</taxon>
        <taxon>Planctomycetota</taxon>
        <taxon>Phycisphaerae</taxon>
        <taxon>Sedimentisphaerales</taxon>
        <taxon>Sedimentisphaeraceae</taxon>
        <taxon>Sedimentisphaera</taxon>
    </lineage>
</organism>
<dbReference type="AlphaFoldDB" id="A0A1W6LJE0"/>
<feature type="coiled-coil region" evidence="1">
    <location>
        <begin position="200"/>
        <end position="227"/>
    </location>
</feature>